<feature type="compositionally biased region" description="Low complexity" evidence="1">
    <location>
        <begin position="116"/>
        <end position="160"/>
    </location>
</feature>
<dbReference type="AlphaFoldDB" id="A0A7C4Q3T1"/>
<name>A0A7C4Q3T1_9CHLR</name>
<evidence type="ECO:0000256" key="1">
    <source>
        <dbReference type="SAM" id="MobiDB-lite"/>
    </source>
</evidence>
<proteinExistence type="predicted"/>
<sequence>MPKRRLQPYAFSRLLTVLVCLTAVFVLALMLLSPARVTVQGAVLFPVSLHSVRSADYSADEIAYSLPAVGTAIIGDALRDAAPDAPDAEKVYRDLESPVPTAALPPGVTLPPTRPAPTATAPLPTAAAEQPTETLAPSPTPTETSLPTLPGIQPVTRTPTRPMPPTQPPREESPTAQPPTATALPTDTPLPPTATPIPPTVTPLPPTATRTQPGYPPPPITPTRPAYP</sequence>
<comment type="caution">
    <text evidence="2">The sequence shown here is derived from an EMBL/GenBank/DDBJ whole genome shotgun (WGS) entry which is preliminary data.</text>
</comment>
<reference evidence="2" key="1">
    <citation type="journal article" date="2020" name="mSystems">
        <title>Genome- and Community-Level Interaction Insights into Carbon Utilization and Element Cycling Functions of Hydrothermarchaeota in Hydrothermal Sediment.</title>
        <authorList>
            <person name="Zhou Z."/>
            <person name="Liu Y."/>
            <person name="Xu W."/>
            <person name="Pan J."/>
            <person name="Luo Z.H."/>
            <person name="Li M."/>
        </authorList>
    </citation>
    <scope>NUCLEOTIDE SEQUENCE [LARGE SCALE GENOMIC DNA]</scope>
    <source>
        <strain evidence="2">SpSt-556</strain>
    </source>
</reference>
<organism evidence="2">
    <name type="scientific">Bellilinea caldifistulae</name>
    <dbReference type="NCBI Taxonomy" id="360411"/>
    <lineage>
        <taxon>Bacteria</taxon>
        <taxon>Bacillati</taxon>
        <taxon>Chloroflexota</taxon>
        <taxon>Anaerolineae</taxon>
        <taxon>Anaerolineales</taxon>
        <taxon>Anaerolineaceae</taxon>
        <taxon>Bellilinea</taxon>
    </lineage>
</organism>
<feature type="compositionally biased region" description="Pro residues" evidence="1">
    <location>
        <begin position="188"/>
        <end position="206"/>
    </location>
</feature>
<feature type="region of interest" description="Disordered" evidence="1">
    <location>
        <begin position="97"/>
        <end position="228"/>
    </location>
</feature>
<feature type="compositionally biased region" description="Pro residues" evidence="1">
    <location>
        <begin position="214"/>
        <end position="228"/>
    </location>
</feature>
<dbReference type="EMBL" id="DSXR01000117">
    <property type="protein sequence ID" value="HGS88228.1"/>
    <property type="molecule type" value="Genomic_DNA"/>
</dbReference>
<feature type="compositionally biased region" description="Low complexity" evidence="1">
    <location>
        <begin position="174"/>
        <end position="187"/>
    </location>
</feature>
<protein>
    <submittedName>
        <fullName evidence="2">Uncharacterized protein</fullName>
    </submittedName>
</protein>
<gene>
    <name evidence="2" type="ORF">ENT17_11525</name>
</gene>
<evidence type="ECO:0000313" key="2">
    <source>
        <dbReference type="EMBL" id="HGS88228.1"/>
    </source>
</evidence>
<accession>A0A7C4Q3T1</accession>